<sequence length="53" mass="5649">MSDLNELSKSIAEIPEEPLLPIEKKLIAGSLTLGIVLLIVLGIVNHFLPVASV</sequence>
<feature type="transmembrane region" description="Helical" evidence="1">
    <location>
        <begin position="26"/>
        <end position="48"/>
    </location>
</feature>
<reference evidence="2 3" key="1">
    <citation type="submission" date="2019-08" db="EMBL/GenBank/DDBJ databases">
        <authorList>
            <person name="Peeters C."/>
        </authorList>
    </citation>
    <scope>NUCLEOTIDE SEQUENCE [LARGE SCALE GENOMIC DNA]</scope>
    <source>
        <strain evidence="2 3">LMG 20602</strain>
    </source>
</reference>
<dbReference type="Proteomes" id="UP000366065">
    <property type="component" value="Unassembled WGS sequence"/>
</dbReference>
<keyword evidence="1" id="KW-0812">Transmembrane</keyword>
<gene>
    <name evidence="2" type="ORF">PCA20602_04381</name>
</gene>
<keyword evidence="1" id="KW-0472">Membrane</keyword>
<name>A0ABY6WA54_9BURK</name>
<dbReference type="RefSeq" id="WP_174981417.1">
    <property type="nucleotide sequence ID" value="NZ_CABPRV010000012.1"/>
</dbReference>
<comment type="caution">
    <text evidence="2">The sequence shown here is derived from an EMBL/GenBank/DDBJ whole genome shotgun (WGS) entry which is preliminary data.</text>
</comment>
<protein>
    <submittedName>
        <fullName evidence="2">Uncharacterized protein</fullName>
    </submittedName>
</protein>
<dbReference type="EMBL" id="CABPRV010000012">
    <property type="protein sequence ID" value="VVE45236.1"/>
    <property type="molecule type" value="Genomic_DNA"/>
</dbReference>
<organism evidence="2 3">
    <name type="scientific">Pandoraea capi</name>
    <dbReference type="NCBI Taxonomy" id="2508286"/>
    <lineage>
        <taxon>Bacteria</taxon>
        <taxon>Pseudomonadati</taxon>
        <taxon>Pseudomonadota</taxon>
        <taxon>Betaproteobacteria</taxon>
        <taxon>Burkholderiales</taxon>
        <taxon>Burkholderiaceae</taxon>
        <taxon>Pandoraea</taxon>
    </lineage>
</organism>
<evidence type="ECO:0000313" key="3">
    <source>
        <dbReference type="Proteomes" id="UP000366065"/>
    </source>
</evidence>
<keyword evidence="1" id="KW-1133">Transmembrane helix</keyword>
<evidence type="ECO:0000313" key="2">
    <source>
        <dbReference type="EMBL" id="VVE45236.1"/>
    </source>
</evidence>
<accession>A0ABY6WA54</accession>
<evidence type="ECO:0000256" key="1">
    <source>
        <dbReference type="SAM" id="Phobius"/>
    </source>
</evidence>
<keyword evidence="3" id="KW-1185">Reference proteome</keyword>
<proteinExistence type="predicted"/>